<feature type="transmembrane region" description="Helical" evidence="1">
    <location>
        <begin position="304"/>
        <end position="322"/>
    </location>
</feature>
<dbReference type="AlphaFoldDB" id="A0A9D1UVT3"/>
<feature type="transmembrane region" description="Helical" evidence="1">
    <location>
        <begin position="247"/>
        <end position="266"/>
    </location>
</feature>
<name>A0A9D1UVT3_9LACO</name>
<feature type="transmembrane region" description="Helical" evidence="1">
    <location>
        <begin position="169"/>
        <end position="187"/>
    </location>
</feature>
<dbReference type="Proteomes" id="UP000823963">
    <property type="component" value="Unassembled WGS sequence"/>
</dbReference>
<reference evidence="2" key="2">
    <citation type="submission" date="2021-04" db="EMBL/GenBank/DDBJ databases">
        <authorList>
            <person name="Gilroy R."/>
        </authorList>
    </citation>
    <scope>NUCLEOTIDE SEQUENCE</scope>
    <source>
        <strain evidence="2">6627</strain>
    </source>
</reference>
<keyword evidence="1" id="KW-1133">Transmembrane helix</keyword>
<dbReference type="InterPro" id="IPR018580">
    <property type="entry name" value="Uncharacterised_YfhO"/>
</dbReference>
<evidence type="ECO:0000256" key="1">
    <source>
        <dbReference type="SAM" id="Phobius"/>
    </source>
</evidence>
<feature type="transmembrane region" description="Helical" evidence="1">
    <location>
        <begin position="445"/>
        <end position="464"/>
    </location>
</feature>
<feature type="transmembrane region" description="Helical" evidence="1">
    <location>
        <begin position="417"/>
        <end position="438"/>
    </location>
</feature>
<dbReference type="Pfam" id="PF09586">
    <property type="entry name" value="YfhO"/>
    <property type="match status" value="1"/>
</dbReference>
<feature type="transmembrane region" description="Helical" evidence="1">
    <location>
        <begin position="334"/>
        <end position="351"/>
    </location>
</feature>
<feature type="transmembrane region" description="Helical" evidence="1">
    <location>
        <begin position="393"/>
        <end position="411"/>
    </location>
</feature>
<organism evidence="2 3">
    <name type="scientific">Candidatus Ligilactobacillus excrementigallinarum</name>
    <dbReference type="NCBI Taxonomy" id="2838641"/>
    <lineage>
        <taxon>Bacteria</taxon>
        <taxon>Bacillati</taxon>
        <taxon>Bacillota</taxon>
        <taxon>Bacilli</taxon>
        <taxon>Lactobacillales</taxon>
        <taxon>Lactobacillaceae</taxon>
        <taxon>Ligilactobacillus</taxon>
    </lineage>
</organism>
<feature type="transmembrane region" description="Helical" evidence="1">
    <location>
        <begin position="144"/>
        <end position="162"/>
    </location>
</feature>
<feature type="transmembrane region" description="Helical" evidence="1">
    <location>
        <begin position="112"/>
        <end position="132"/>
    </location>
</feature>
<dbReference type="PANTHER" id="PTHR38454">
    <property type="entry name" value="INTEGRAL MEMBRANE PROTEIN-RELATED"/>
    <property type="match status" value="1"/>
</dbReference>
<feature type="transmembrane region" description="Helical" evidence="1">
    <location>
        <begin position="20"/>
        <end position="39"/>
    </location>
</feature>
<evidence type="ECO:0000313" key="2">
    <source>
        <dbReference type="EMBL" id="HIX01309.1"/>
    </source>
</evidence>
<feature type="transmembrane region" description="Helical" evidence="1">
    <location>
        <begin position="844"/>
        <end position="862"/>
    </location>
</feature>
<dbReference type="PANTHER" id="PTHR38454:SF1">
    <property type="entry name" value="INTEGRAL MEMBRANE PROTEIN"/>
    <property type="match status" value="1"/>
</dbReference>
<gene>
    <name evidence="2" type="ORF">H9861_00930</name>
</gene>
<feature type="transmembrane region" description="Helical" evidence="1">
    <location>
        <begin position="87"/>
        <end position="105"/>
    </location>
</feature>
<protein>
    <submittedName>
        <fullName evidence="2">YfhO family protein</fullName>
    </submittedName>
</protein>
<proteinExistence type="predicted"/>
<keyword evidence="1" id="KW-0812">Transmembrane</keyword>
<comment type="caution">
    <text evidence="2">The sequence shown here is derived from an EMBL/GenBank/DDBJ whole genome shotgun (WGS) entry which is preliminary data.</text>
</comment>
<dbReference type="EMBL" id="DXFP01000007">
    <property type="protein sequence ID" value="HIX01309.1"/>
    <property type="molecule type" value="Genomic_DNA"/>
</dbReference>
<feature type="transmembrane region" description="Helical" evidence="1">
    <location>
        <begin position="193"/>
        <end position="226"/>
    </location>
</feature>
<evidence type="ECO:0000313" key="3">
    <source>
        <dbReference type="Proteomes" id="UP000823963"/>
    </source>
</evidence>
<accession>A0A9D1UVT3</accession>
<keyword evidence="1" id="KW-0472">Membrane</keyword>
<sequence>MRNRKTKNSRAIQEKDNSRMLQLISFTVPVIIMLGYFMYRKMFPFGNSSILTVDMGQQYIDFYSYFRNTLLHHFSELFYSFQNTLGGGMWGTWAYYLFSPFNLILLFTPGKWLTFGVMLVTLLKIGCSGWTFSKLLLKEKWQKGYLVPALSITYALNGFVVANMLNIMWLDAVVFLPLVVLGIENLFDNHSKWVYPVFLAIVLVTNYYMGYMVCIFAVLYFIWAFVRHSDQIQSKWKVIRSFIGRSLLSAGMAAIVLLPTFFEILGTKAQYNTKSFQWKFDYSPWKMLPKFLVGGFNFDQMPKGTPNIFVGTLVLIGIVCYFTSKQIKTKEKVATFGVSAFFVLSLCYQPLDLFWHAMQFPVWYPYRFSYIVCFWLILIAARGLLKLERLSRLQLILCIIMLGGIVEYSFFNIKKFGFLRSTNIVISSVIILGFLILLSYPIKKWLKLSLLALTTVEIGANAALSLNPIDYVKQSDFAGYISAVNDALKDIRPGKNEFYRISKTFERSKDDPMQCNYYGTDEFNSMLYPKTSEFMNKIGNSSGDNYTAYSNGTLFTDSFLGIKYMMNQTDASSSVLTPYSTRMDLANDPQVNGTEKVSIFQNLKVLPLGFAASPDILDVKLQTAAPIQNQNAIAAGLTGDKNLKIFGTYKNLSVVYSNLKDEGNNNYTKLNQNQVATIEMPFTPKTNNPYYLTIGPAFSNNAASFAINNQSITQTSDFNSPMVLNVSPGNQKGKKQTLTITLGNNSLQLDSFALYYLNMKKYDSVINKLNDHPFKITHFSNTKISGTIDTPKKQVLMTTIPAQKGWHVKVDGKTVKTKTALNEFLAVPLSAGKHKVTFTYCPPYLILGTIITIGSIGILVVLNKKDKQKTKKDAKSSK</sequence>
<reference evidence="2" key="1">
    <citation type="journal article" date="2021" name="PeerJ">
        <title>Extensive microbial diversity within the chicken gut microbiome revealed by metagenomics and culture.</title>
        <authorList>
            <person name="Gilroy R."/>
            <person name="Ravi A."/>
            <person name="Getino M."/>
            <person name="Pursley I."/>
            <person name="Horton D.L."/>
            <person name="Alikhan N.F."/>
            <person name="Baker D."/>
            <person name="Gharbi K."/>
            <person name="Hall N."/>
            <person name="Watson M."/>
            <person name="Adriaenssens E.M."/>
            <person name="Foster-Nyarko E."/>
            <person name="Jarju S."/>
            <person name="Secka A."/>
            <person name="Antonio M."/>
            <person name="Oren A."/>
            <person name="Chaudhuri R.R."/>
            <person name="La Ragione R."/>
            <person name="Hildebrand F."/>
            <person name="Pallen M.J."/>
        </authorList>
    </citation>
    <scope>NUCLEOTIDE SEQUENCE</scope>
    <source>
        <strain evidence="2">6627</strain>
    </source>
</reference>
<feature type="transmembrane region" description="Helical" evidence="1">
    <location>
        <begin position="363"/>
        <end position="381"/>
    </location>
</feature>